<keyword evidence="5 16" id="KW-0808">Transferase</keyword>
<keyword evidence="9 16" id="KW-0227">DNA damage</keyword>
<feature type="region of interest" description="Disordered" evidence="17">
    <location>
        <begin position="365"/>
        <end position="385"/>
    </location>
</feature>
<keyword evidence="11 16" id="KW-0239">DNA-directed DNA polymerase</keyword>
<dbReference type="Gene3D" id="1.10.150.20">
    <property type="entry name" value="5' to 3' exonuclease, C-terminal subdomain"/>
    <property type="match status" value="1"/>
</dbReference>
<dbReference type="KEGG" id="ccj:UL81_07755"/>
<dbReference type="PANTHER" id="PTHR11076:SF33">
    <property type="entry name" value="DNA POLYMERASE KAPPA"/>
    <property type="match status" value="1"/>
</dbReference>
<feature type="binding site" evidence="16">
    <location>
        <position position="9"/>
    </location>
    <ligand>
        <name>Mg(2+)</name>
        <dbReference type="ChEBI" id="CHEBI:18420"/>
    </ligand>
</feature>
<dbReference type="InterPro" id="IPR053848">
    <property type="entry name" value="IMS_HHH_1"/>
</dbReference>
<evidence type="ECO:0000256" key="17">
    <source>
        <dbReference type="SAM" id="MobiDB-lite"/>
    </source>
</evidence>
<dbReference type="InterPro" id="IPR022880">
    <property type="entry name" value="DNApol_IV"/>
</dbReference>
<keyword evidence="12 16" id="KW-0238">DNA-binding</keyword>
<dbReference type="PANTHER" id="PTHR11076">
    <property type="entry name" value="DNA REPAIR POLYMERASE UMUC / TRANSFERASE FAMILY MEMBER"/>
    <property type="match status" value="1"/>
</dbReference>
<dbReference type="NCBIfam" id="NF002882">
    <property type="entry name" value="PRK03348.1"/>
    <property type="match status" value="1"/>
</dbReference>
<dbReference type="SUPFAM" id="SSF100879">
    <property type="entry name" value="Lesion bypass DNA polymerase (Y-family), little finger domain"/>
    <property type="match status" value="1"/>
</dbReference>
<dbReference type="GO" id="GO:0000287">
    <property type="term" value="F:magnesium ion binding"/>
    <property type="evidence" value="ECO:0007669"/>
    <property type="project" value="UniProtKB-UniRule"/>
</dbReference>
<keyword evidence="3 16" id="KW-0515">Mutator protein</keyword>
<dbReference type="Gene3D" id="3.30.1490.100">
    <property type="entry name" value="DNA polymerase, Y-family, little finger domain"/>
    <property type="match status" value="1"/>
</dbReference>
<comment type="catalytic activity">
    <reaction evidence="15 16">
        <text>DNA(n) + a 2'-deoxyribonucleoside 5'-triphosphate = DNA(n+1) + diphosphate</text>
        <dbReference type="Rhea" id="RHEA:22508"/>
        <dbReference type="Rhea" id="RHEA-COMP:17339"/>
        <dbReference type="Rhea" id="RHEA-COMP:17340"/>
        <dbReference type="ChEBI" id="CHEBI:33019"/>
        <dbReference type="ChEBI" id="CHEBI:61560"/>
        <dbReference type="ChEBI" id="CHEBI:173112"/>
        <dbReference type="EC" id="2.7.7.7"/>
    </reaction>
</comment>
<keyword evidence="6 16" id="KW-0548">Nucleotidyltransferase</keyword>
<dbReference type="InterPro" id="IPR001126">
    <property type="entry name" value="UmuC"/>
</dbReference>
<evidence type="ECO:0000256" key="13">
    <source>
        <dbReference type="ARBA" id="ARBA00023204"/>
    </source>
</evidence>
<dbReference type="GO" id="GO:0006261">
    <property type="term" value="P:DNA-templated DNA replication"/>
    <property type="evidence" value="ECO:0007669"/>
    <property type="project" value="UniProtKB-UniRule"/>
</dbReference>
<dbReference type="HOGENOM" id="CLU_012348_1_0_11"/>
<comment type="subcellular location">
    <subcellularLocation>
        <location evidence="1 16">Cytoplasm</location>
    </subcellularLocation>
</comment>
<dbReference type="CDD" id="cd03586">
    <property type="entry name" value="PolY_Pol_IV_kappa"/>
    <property type="match status" value="1"/>
</dbReference>
<dbReference type="GO" id="GO:0003684">
    <property type="term" value="F:damaged DNA binding"/>
    <property type="evidence" value="ECO:0007669"/>
    <property type="project" value="InterPro"/>
</dbReference>
<dbReference type="EC" id="2.7.7.7" evidence="16"/>
<dbReference type="HAMAP" id="MF_01113">
    <property type="entry name" value="DNApol_IV"/>
    <property type="match status" value="1"/>
</dbReference>
<evidence type="ECO:0000256" key="9">
    <source>
        <dbReference type="ARBA" id="ARBA00022763"/>
    </source>
</evidence>
<evidence type="ECO:0000256" key="14">
    <source>
        <dbReference type="ARBA" id="ARBA00025589"/>
    </source>
</evidence>
<evidence type="ECO:0000313" key="20">
    <source>
        <dbReference type="Proteomes" id="UP000033566"/>
    </source>
</evidence>
<evidence type="ECO:0000256" key="4">
    <source>
        <dbReference type="ARBA" id="ARBA00022490"/>
    </source>
</evidence>
<keyword evidence="20" id="KW-1185">Reference proteome</keyword>
<keyword evidence="7 16" id="KW-0235">DNA replication</keyword>
<dbReference type="InterPro" id="IPR017961">
    <property type="entry name" value="DNA_pol_Y-fam_little_finger"/>
</dbReference>
<evidence type="ECO:0000256" key="15">
    <source>
        <dbReference type="ARBA" id="ARBA00049244"/>
    </source>
</evidence>
<comment type="cofactor">
    <cofactor evidence="16">
        <name>Mg(2+)</name>
        <dbReference type="ChEBI" id="CHEBI:18420"/>
    </cofactor>
    <text evidence="16">Binds 2 magnesium ions per subunit.</text>
</comment>
<dbReference type="GO" id="GO:0003887">
    <property type="term" value="F:DNA-directed DNA polymerase activity"/>
    <property type="evidence" value="ECO:0007669"/>
    <property type="project" value="UniProtKB-UniRule"/>
</dbReference>
<comment type="function">
    <text evidence="14 16">Poorly processive, error-prone DNA polymerase involved in untargeted mutagenesis. Copies undamaged DNA at stalled replication forks, which arise in vivo from mismatched or misaligned primer ends. These misaligned primers can be extended by PolIV. Exhibits no 3'-5' exonuclease (proofreading) activity. May be involved in translesional synthesis, in conjunction with the beta clamp from PolIII.</text>
</comment>
<dbReference type="SUPFAM" id="SSF56672">
    <property type="entry name" value="DNA/RNA polymerases"/>
    <property type="match status" value="1"/>
</dbReference>
<dbReference type="Pfam" id="PF00817">
    <property type="entry name" value="IMS"/>
    <property type="match status" value="1"/>
</dbReference>
<dbReference type="GO" id="GO:0006281">
    <property type="term" value="P:DNA repair"/>
    <property type="evidence" value="ECO:0007669"/>
    <property type="project" value="UniProtKB-UniRule"/>
</dbReference>
<feature type="active site" evidence="16">
    <location>
        <position position="105"/>
    </location>
</feature>
<dbReference type="Gene3D" id="3.30.70.270">
    <property type="match status" value="1"/>
</dbReference>
<sequence length="483" mass="52586">MQRWVLHIDMDAFYASCEQLTRPTLQGRPVLVGGLGGRGVVAGASYEARKFGAHSAMPMYRAQQLVGNRGVVVRPRRAVYSAVSRRVFQLIGQHVEVIENLSIDEAFMEPEALVGATADEVFEWAEELRALIRKETGLPCSIGAGSGKQFAKIGSGEAKPDGTFVIPVDKQIELLHPLPANKLWGVGPVTASKLRAIGVETIGQLAAMTRKEVEISLGGVVGLQLWQLAQGIDDREVAPRAIAKQISAEHTYNQDLTTVEEVDAAIVRAAKGAHRRLRKDGRGARTVTVKLRMADFHIESRSTTLPYATDDLDVLKAAAFRLARYPSELGPIRLVGVGYSGLETARQDVLFPELDREIVRPALPDSDFETGVSDSRAAGPPVDVNISDTADTGWVATQDVYHPDYGHGWVQGAGHGVVSVRFETRATGPGRTKSFAEDDPQLEIADPLDSLAWEDWFAEQDREDLVEETEVELPGDSADHQAD</sequence>
<evidence type="ECO:0000313" key="19">
    <source>
        <dbReference type="EMBL" id="AKE39506.1"/>
    </source>
</evidence>
<evidence type="ECO:0000256" key="5">
    <source>
        <dbReference type="ARBA" id="ARBA00022679"/>
    </source>
</evidence>
<dbReference type="Pfam" id="PF21999">
    <property type="entry name" value="IMS_HHH_1"/>
    <property type="match status" value="1"/>
</dbReference>
<dbReference type="Gene3D" id="3.40.1170.60">
    <property type="match status" value="1"/>
</dbReference>
<dbReference type="OrthoDB" id="9808813at2"/>
<dbReference type="InterPro" id="IPR036775">
    <property type="entry name" value="DNA_pol_Y-fam_lit_finger_sf"/>
</dbReference>
<keyword evidence="4 16" id="KW-0963">Cytoplasm</keyword>
<evidence type="ECO:0000256" key="10">
    <source>
        <dbReference type="ARBA" id="ARBA00022842"/>
    </source>
</evidence>
<feature type="site" description="Substrate discrimination" evidence="16">
    <location>
        <position position="14"/>
    </location>
</feature>
<feature type="domain" description="UmuC" evidence="18">
    <location>
        <begin position="5"/>
        <end position="187"/>
    </location>
</feature>
<evidence type="ECO:0000256" key="12">
    <source>
        <dbReference type="ARBA" id="ARBA00023125"/>
    </source>
</evidence>
<feature type="region of interest" description="Disordered" evidence="17">
    <location>
        <begin position="460"/>
        <end position="483"/>
    </location>
</feature>
<dbReference type="GO" id="GO:0009432">
    <property type="term" value="P:SOS response"/>
    <property type="evidence" value="ECO:0007669"/>
    <property type="project" value="TreeGrafter"/>
</dbReference>
<evidence type="ECO:0000256" key="7">
    <source>
        <dbReference type="ARBA" id="ARBA00022705"/>
    </source>
</evidence>
<dbReference type="InterPro" id="IPR043502">
    <property type="entry name" value="DNA/RNA_pol_sf"/>
</dbReference>
<reference evidence="19 20" key="1">
    <citation type="journal article" date="2015" name="Genome Announc.">
        <title>Complete Genome Sequence of Corynebacterium camporealensis DSM 44610, Isolated from the Milk of a Manchega Sheep with Subclinical Mastitis.</title>
        <authorList>
            <person name="Ruckert C."/>
            <person name="Albersmeier A."/>
            <person name="Winkler A."/>
            <person name="Tauch A."/>
        </authorList>
    </citation>
    <scope>NUCLEOTIDE SEQUENCE [LARGE SCALE GENOMIC DNA]</scope>
    <source>
        <strain evidence="19 20">DSM 44610</strain>
    </source>
</reference>
<proteinExistence type="inferred from homology"/>
<evidence type="ECO:0000256" key="16">
    <source>
        <dbReference type="HAMAP-Rule" id="MF_01113"/>
    </source>
</evidence>
<dbReference type="AlphaFoldDB" id="A0A0F6TB37"/>
<keyword evidence="8 16" id="KW-0479">Metal-binding</keyword>
<evidence type="ECO:0000256" key="8">
    <source>
        <dbReference type="ARBA" id="ARBA00022723"/>
    </source>
</evidence>
<keyword evidence="13 16" id="KW-0234">DNA repair</keyword>
<dbReference type="PATRIC" id="fig|161896.4.peg.1518"/>
<feature type="binding site" evidence="16">
    <location>
        <position position="104"/>
    </location>
    <ligand>
        <name>Mg(2+)</name>
        <dbReference type="ChEBI" id="CHEBI:18420"/>
    </ligand>
</feature>
<comment type="similarity">
    <text evidence="2 16">Belongs to the DNA polymerase type-Y family.</text>
</comment>
<protein>
    <recommendedName>
        <fullName evidence="16">DNA polymerase IV</fullName>
        <shortName evidence="16">Pol IV</shortName>
        <ecNumber evidence="16">2.7.7.7</ecNumber>
    </recommendedName>
</protein>
<dbReference type="InterPro" id="IPR043128">
    <property type="entry name" value="Rev_trsase/Diguanyl_cyclase"/>
</dbReference>
<evidence type="ECO:0000259" key="18">
    <source>
        <dbReference type="PROSITE" id="PS50173"/>
    </source>
</evidence>
<dbReference type="Proteomes" id="UP000033566">
    <property type="component" value="Chromosome"/>
</dbReference>
<evidence type="ECO:0000256" key="1">
    <source>
        <dbReference type="ARBA" id="ARBA00004496"/>
    </source>
</evidence>
<dbReference type="PROSITE" id="PS50173">
    <property type="entry name" value="UMUC"/>
    <property type="match status" value="1"/>
</dbReference>
<gene>
    <name evidence="16 19" type="primary">dinB</name>
    <name evidence="19" type="ORF">UL81_07755</name>
</gene>
<evidence type="ECO:0000256" key="2">
    <source>
        <dbReference type="ARBA" id="ARBA00010945"/>
    </source>
</evidence>
<dbReference type="InterPro" id="IPR050116">
    <property type="entry name" value="DNA_polymerase-Y"/>
</dbReference>
<evidence type="ECO:0000256" key="3">
    <source>
        <dbReference type="ARBA" id="ARBA00022457"/>
    </source>
</evidence>
<comment type="subunit">
    <text evidence="16">Monomer.</text>
</comment>
<evidence type="ECO:0000256" key="6">
    <source>
        <dbReference type="ARBA" id="ARBA00022695"/>
    </source>
</evidence>
<feature type="compositionally biased region" description="Acidic residues" evidence="17">
    <location>
        <begin position="460"/>
        <end position="473"/>
    </location>
</feature>
<dbReference type="Pfam" id="PF11799">
    <property type="entry name" value="IMS_C"/>
    <property type="match status" value="1"/>
</dbReference>
<organism evidence="19 20">
    <name type="scientific">Corynebacterium camporealensis</name>
    <dbReference type="NCBI Taxonomy" id="161896"/>
    <lineage>
        <taxon>Bacteria</taxon>
        <taxon>Bacillati</taxon>
        <taxon>Actinomycetota</taxon>
        <taxon>Actinomycetes</taxon>
        <taxon>Mycobacteriales</taxon>
        <taxon>Corynebacteriaceae</taxon>
        <taxon>Corynebacterium</taxon>
    </lineage>
</organism>
<dbReference type="GO" id="GO:0042276">
    <property type="term" value="P:error-prone translesion synthesis"/>
    <property type="evidence" value="ECO:0007669"/>
    <property type="project" value="TreeGrafter"/>
</dbReference>
<dbReference type="EMBL" id="CP011311">
    <property type="protein sequence ID" value="AKE39506.1"/>
    <property type="molecule type" value="Genomic_DNA"/>
</dbReference>
<dbReference type="NCBIfam" id="NF002677">
    <property type="entry name" value="PRK02406.1"/>
    <property type="match status" value="1"/>
</dbReference>
<accession>A0A0F6TB37</accession>
<dbReference type="GO" id="GO:0005829">
    <property type="term" value="C:cytosol"/>
    <property type="evidence" value="ECO:0007669"/>
    <property type="project" value="TreeGrafter"/>
</dbReference>
<evidence type="ECO:0000256" key="11">
    <source>
        <dbReference type="ARBA" id="ARBA00022932"/>
    </source>
</evidence>
<dbReference type="RefSeq" id="WP_035105218.1">
    <property type="nucleotide sequence ID" value="NZ_CP011311.1"/>
</dbReference>
<keyword evidence="10 16" id="KW-0460">Magnesium</keyword>
<name>A0A0F6TB37_9CORY</name>